<reference evidence="1" key="2">
    <citation type="submission" date="2022-06" db="UniProtKB">
        <authorList>
            <consortium name="EnsemblMetazoa"/>
        </authorList>
    </citation>
    <scope>IDENTIFICATION</scope>
    <source>
        <strain evidence="1">PS312</strain>
    </source>
</reference>
<name>A0A2A6D172_PRIPA</name>
<proteinExistence type="predicted"/>
<organism evidence="1 2">
    <name type="scientific">Pristionchus pacificus</name>
    <name type="common">Parasitic nematode worm</name>
    <dbReference type="NCBI Taxonomy" id="54126"/>
    <lineage>
        <taxon>Eukaryota</taxon>
        <taxon>Metazoa</taxon>
        <taxon>Ecdysozoa</taxon>
        <taxon>Nematoda</taxon>
        <taxon>Chromadorea</taxon>
        <taxon>Rhabditida</taxon>
        <taxon>Rhabditina</taxon>
        <taxon>Diplogasteromorpha</taxon>
        <taxon>Diplogasteroidea</taxon>
        <taxon>Neodiplogasteridae</taxon>
        <taxon>Pristionchus</taxon>
    </lineage>
</organism>
<dbReference type="EnsemblMetazoa" id="PPA09630.1">
    <property type="protein sequence ID" value="PPA09630.1"/>
    <property type="gene ID" value="WBGene00099184"/>
</dbReference>
<dbReference type="AlphaFoldDB" id="A0A2A6D172"/>
<keyword evidence="2" id="KW-1185">Reference proteome</keyword>
<protein>
    <submittedName>
        <fullName evidence="1">Uncharacterized protein</fullName>
    </submittedName>
</protein>
<gene>
    <name evidence="1" type="primary">WBGene00099184</name>
</gene>
<accession>A0A2A6D172</accession>
<reference evidence="2" key="1">
    <citation type="journal article" date="2008" name="Nat. Genet.">
        <title>The Pristionchus pacificus genome provides a unique perspective on nematode lifestyle and parasitism.</title>
        <authorList>
            <person name="Dieterich C."/>
            <person name="Clifton S.W."/>
            <person name="Schuster L.N."/>
            <person name="Chinwalla A."/>
            <person name="Delehaunty K."/>
            <person name="Dinkelacker I."/>
            <person name="Fulton L."/>
            <person name="Fulton R."/>
            <person name="Godfrey J."/>
            <person name="Minx P."/>
            <person name="Mitreva M."/>
            <person name="Roeseler W."/>
            <person name="Tian H."/>
            <person name="Witte H."/>
            <person name="Yang S.P."/>
            <person name="Wilson R.K."/>
            <person name="Sommer R.J."/>
        </authorList>
    </citation>
    <scope>NUCLEOTIDE SEQUENCE [LARGE SCALE GENOMIC DNA]</scope>
    <source>
        <strain evidence="2">PS312</strain>
    </source>
</reference>
<evidence type="ECO:0000313" key="1">
    <source>
        <dbReference type="EnsemblMetazoa" id="PPA09630.1"/>
    </source>
</evidence>
<accession>A0A8R1Y928</accession>
<sequence length="261" mass="30107">MYFLPFLAFVYYPFQDAVFAATPDGYGRYLGIEGHWYKALTSTSRSIPKYERSLLIHATVLTGTHLLKAILQNLFGKVPDELLMSIVTSAVASEKEEENEEVADDFHREEIDKLKVTIDVYNGTESNDEFLQMMESRLRLYAPFKRLFLDLVGDQSIQGYSCLIPYFEKVKVDSLNDAKMESLLSSGPKQQFYIIEQAYIPDQNTDKFGRDAFAKVKHVNGGYAALMVNTITYNWLEIDVKIEQRMDDEQADDDEEDDWMY</sequence>
<evidence type="ECO:0000313" key="2">
    <source>
        <dbReference type="Proteomes" id="UP000005239"/>
    </source>
</evidence>
<dbReference type="Proteomes" id="UP000005239">
    <property type="component" value="Unassembled WGS sequence"/>
</dbReference>